<keyword evidence="2" id="KW-1185">Reference proteome</keyword>
<organism evidence="1 2">
    <name type="scientific">Methylobacterium currus</name>
    <dbReference type="NCBI Taxonomy" id="2051553"/>
    <lineage>
        <taxon>Bacteria</taxon>
        <taxon>Pseudomonadati</taxon>
        <taxon>Pseudomonadota</taxon>
        <taxon>Alphaproteobacteria</taxon>
        <taxon>Hyphomicrobiales</taxon>
        <taxon>Methylobacteriaceae</taxon>
        <taxon>Methylobacterium</taxon>
    </lineage>
</organism>
<gene>
    <name evidence="1" type="ORF">DA075_08420</name>
</gene>
<sequence length="155" mass="16335">MGTPSSTSRGRHDPLLAVFLADHRGGMTVSQIALKHGTYRERVARALLSRPDYRAPGRGVRSDLSEPMAKLAAHARAAMEATRIRRIDPAARFAAGVSAAIHILRGRVRAVGPICVDSPTVAAAHAAGLTLDDTHEVFAVPPAEAVRAIAAHAGR</sequence>
<dbReference type="AlphaFoldDB" id="A0A2R4WHB5"/>
<dbReference type="Proteomes" id="UP000244755">
    <property type="component" value="Chromosome 1"/>
</dbReference>
<protein>
    <submittedName>
        <fullName evidence="1">Uncharacterized protein</fullName>
    </submittedName>
</protein>
<accession>A0A2R4WHB5</accession>
<proteinExistence type="predicted"/>
<dbReference type="EMBL" id="CP028843">
    <property type="protein sequence ID" value="AWB20931.1"/>
    <property type="molecule type" value="Genomic_DNA"/>
</dbReference>
<evidence type="ECO:0000313" key="2">
    <source>
        <dbReference type="Proteomes" id="UP000244755"/>
    </source>
</evidence>
<dbReference type="RefSeq" id="WP_099952820.1">
    <property type="nucleotide sequence ID" value="NZ_CP028843.1"/>
</dbReference>
<dbReference type="OrthoDB" id="8001474at2"/>
<name>A0A2R4WHB5_9HYPH</name>
<dbReference type="KEGG" id="mee:DA075_08420"/>
<evidence type="ECO:0000313" key="1">
    <source>
        <dbReference type="EMBL" id="AWB20931.1"/>
    </source>
</evidence>
<reference evidence="1 2" key="1">
    <citation type="submission" date="2018-04" db="EMBL/GenBank/DDBJ databases">
        <title>Methylobacterium sp. PR1016A genome.</title>
        <authorList>
            <person name="Park W."/>
        </authorList>
    </citation>
    <scope>NUCLEOTIDE SEQUENCE [LARGE SCALE GENOMIC DNA]</scope>
    <source>
        <strain evidence="1 2">PR1016A</strain>
    </source>
</reference>